<evidence type="ECO:0000259" key="11">
    <source>
        <dbReference type="PROSITE" id="PS50060"/>
    </source>
</evidence>
<dbReference type="PANTHER" id="PTHR11339:SF374">
    <property type="entry name" value="ZONADHESIN"/>
    <property type="match status" value="1"/>
</dbReference>
<evidence type="ECO:0000256" key="5">
    <source>
        <dbReference type="ARBA" id="ARBA00023180"/>
    </source>
</evidence>
<evidence type="ECO:0000256" key="10">
    <source>
        <dbReference type="SAM" id="SignalP"/>
    </source>
</evidence>
<dbReference type="InParanoid" id="A0A3P8XNC2"/>
<dbReference type="PANTHER" id="PTHR11339">
    <property type="entry name" value="EXTRACELLULAR MATRIX GLYCOPROTEIN RELATED"/>
    <property type="match status" value="1"/>
</dbReference>
<dbReference type="AlphaFoldDB" id="A0A3P8XNC2"/>
<keyword evidence="5" id="KW-0325">Glycoprotein</keyword>
<dbReference type="Pfam" id="PF00629">
    <property type="entry name" value="MAM"/>
    <property type="match status" value="3"/>
</dbReference>
<feature type="region of interest" description="Disordered" evidence="9">
    <location>
        <begin position="1442"/>
        <end position="1484"/>
    </location>
</feature>
<keyword evidence="2" id="KW-1003">Cell membrane</keyword>
<dbReference type="SMART" id="SM00216">
    <property type="entry name" value="VWD"/>
    <property type="match status" value="3"/>
</dbReference>
<dbReference type="Proteomes" id="UP000265140">
    <property type="component" value="Chromosome 3"/>
</dbReference>
<comment type="subcellular location">
    <subcellularLocation>
        <location evidence="1">Cell membrane</location>
        <topology evidence="1">Single-pass type I membrane protein</topology>
    </subcellularLocation>
</comment>
<dbReference type="Pfam" id="PF01826">
    <property type="entry name" value="TIL"/>
    <property type="match status" value="2"/>
</dbReference>
<evidence type="ECO:0000256" key="1">
    <source>
        <dbReference type="ARBA" id="ARBA00004251"/>
    </source>
</evidence>
<dbReference type="GO" id="GO:0005615">
    <property type="term" value="C:extracellular space"/>
    <property type="evidence" value="ECO:0007669"/>
    <property type="project" value="TreeGrafter"/>
</dbReference>
<keyword evidence="14" id="KW-1185">Reference proteome</keyword>
<feature type="domain" description="VWFD" evidence="12">
    <location>
        <begin position="423"/>
        <end position="603"/>
    </location>
</feature>
<dbReference type="InterPro" id="IPR014853">
    <property type="entry name" value="VWF/SSPO/ZAN-like_Cys-rich_dom"/>
</dbReference>
<comment type="function">
    <text evidence="6">Binds in a species-specific manner to the zona pellucida of the egg. May be involved in gamete recognition and/or signaling.</text>
</comment>
<evidence type="ECO:0000313" key="13">
    <source>
        <dbReference type="Ensembl" id="ENSELUP00000006050.3"/>
    </source>
</evidence>
<dbReference type="Ensembl" id="ENSELUT00000009607.3">
    <property type="protein sequence ID" value="ENSELUP00000006050.3"/>
    <property type="gene ID" value="ENSELUG00000007009.3"/>
</dbReference>
<dbReference type="Gene3D" id="2.60.120.200">
    <property type="match status" value="3"/>
</dbReference>
<reference evidence="14" key="1">
    <citation type="journal article" date="2014" name="PLoS ONE">
        <title>The genome and linkage map of the northern pike (Esox lucius): conserved synteny revealed between the salmonid sister group and the Neoteleostei.</title>
        <authorList>
            <person name="Rondeau E.B."/>
            <person name="Minkley D.R."/>
            <person name="Leong J.S."/>
            <person name="Messmer A.M."/>
            <person name="Jantzen J.R."/>
            <person name="von Schalburg K.R."/>
            <person name="Lemon C."/>
            <person name="Bird N.H."/>
            <person name="Koop B.F."/>
        </authorList>
    </citation>
    <scope>NUCLEOTIDE SEQUENCE</scope>
</reference>
<dbReference type="PROSITE" id="PS50060">
    <property type="entry name" value="MAM_2"/>
    <property type="match status" value="3"/>
</dbReference>
<name>A0A3P8XNC2_ESOLU</name>
<proteinExistence type="predicted"/>
<comment type="subunit">
    <text evidence="7">Probably forms covalent oligomers.</text>
</comment>
<dbReference type="PRINTS" id="PR00020">
    <property type="entry name" value="MAMDOMAIN"/>
</dbReference>
<feature type="signal peptide" evidence="10">
    <location>
        <begin position="1"/>
        <end position="24"/>
    </location>
</feature>
<protein>
    <recommendedName>
        <fullName evidence="8">Zonadhesin</fullName>
    </recommendedName>
</protein>
<evidence type="ECO:0000259" key="12">
    <source>
        <dbReference type="PROSITE" id="PS51233"/>
    </source>
</evidence>
<dbReference type="Pfam" id="PF12714">
    <property type="entry name" value="TILa"/>
    <property type="match status" value="1"/>
</dbReference>
<feature type="domain" description="MAM" evidence="11">
    <location>
        <begin position="896"/>
        <end position="1053"/>
    </location>
</feature>
<dbReference type="Pfam" id="PF00094">
    <property type="entry name" value="VWD"/>
    <property type="match status" value="4"/>
</dbReference>
<evidence type="ECO:0000256" key="4">
    <source>
        <dbReference type="ARBA" id="ARBA00023157"/>
    </source>
</evidence>
<dbReference type="InterPro" id="IPR025615">
    <property type="entry name" value="TILa_dom"/>
</dbReference>
<dbReference type="InterPro" id="IPR050780">
    <property type="entry name" value="Mucin_vWF_Thrombospondin_sf"/>
</dbReference>
<keyword evidence="2" id="KW-0472">Membrane</keyword>
<accession>A0A3P8XNC2</accession>
<dbReference type="CDD" id="cd06263">
    <property type="entry name" value="MAM"/>
    <property type="match status" value="3"/>
</dbReference>
<evidence type="ECO:0000256" key="3">
    <source>
        <dbReference type="ARBA" id="ARBA00022737"/>
    </source>
</evidence>
<evidence type="ECO:0000256" key="9">
    <source>
        <dbReference type="SAM" id="MobiDB-lite"/>
    </source>
</evidence>
<dbReference type="GeneTree" id="ENSGT00940000156850"/>
<dbReference type="SMART" id="SM00832">
    <property type="entry name" value="C8"/>
    <property type="match status" value="2"/>
</dbReference>
<evidence type="ECO:0000256" key="6">
    <source>
        <dbReference type="ARBA" id="ARBA00057483"/>
    </source>
</evidence>
<keyword evidence="3" id="KW-0677">Repeat</keyword>
<feature type="domain" description="MAM" evidence="11">
    <location>
        <begin position="1105"/>
        <end position="1262"/>
    </location>
</feature>
<feature type="compositionally biased region" description="Polar residues" evidence="9">
    <location>
        <begin position="1079"/>
        <end position="1090"/>
    </location>
</feature>
<feature type="compositionally biased region" description="Acidic residues" evidence="9">
    <location>
        <begin position="1465"/>
        <end position="1484"/>
    </location>
</feature>
<dbReference type="InterPro" id="IPR036084">
    <property type="entry name" value="Ser_inhib-like_sf"/>
</dbReference>
<feature type="domain" description="VWFD" evidence="12">
    <location>
        <begin position="1388"/>
        <end position="1606"/>
    </location>
</feature>
<dbReference type="InterPro" id="IPR000998">
    <property type="entry name" value="MAM_dom"/>
</dbReference>
<feature type="compositionally biased region" description="Basic and acidic residues" evidence="9">
    <location>
        <begin position="1444"/>
        <end position="1464"/>
    </location>
</feature>
<dbReference type="PROSITE" id="PS51233">
    <property type="entry name" value="VWFD"/>
    <property type="match status" value="3"/>
</dbReference>
<evidence type="ECO:0000256" key="7">
    <source>
        <dbReference type="ARBA" id="ARBA00065625"/>
    </source>
</evidence>
<sequence>MQEGTYGLLATAALLCLLNSSSYASVEGDSSSVTRRDAGTCTVHSNPHYSTFDGANFRFVGPCTYVLAKVCLSSSSSETPLPYFSIEVKNELRGNSSVSAVQKVIVQMENLEVSLHRRQNHRVMVNGIWRELPLSLNSGTINIRSSVTSIILETNLFISYDIFGSVRVTIPPSYSGKVCGICGNFNYLRDDDYLTPDGSNTTIAVPLGQSWQGGKSCDSTTVAQMCSPNKEAEYASELYCGSLVSRHGPFAGCQSVLGAESYFRSCIVEMCGAVGDTKVLCEALESYADMCRKAGVLVPSWRNSTICPLKCVGNSHYNACAEGCPEVCSSMDTQGACGSCLERCDCDPGFKLSGGRCVDAENCGCWVNGEHYESGVTFVEGECDRLCQCMGGGRLQCSAFSCAAGEVCKDKGGVKGCFPSSPVMCRIHGDPHYITFDGKAYTFQGGCSYILVKTCGGNTPVQFTVTGQNWNPSNKSSSKLGAVILETNGLHVMLESHNTTVNHVWQHLPVEVNGTYGEVKLYKNKQYTVMETSFGLRMLLDDQSRLFLQLDERYEGEVCGLCGTYSDDQSDDFLTPNSTKPESNVVVFANSWRVDSPEDNHCVANPPAPGPCDSDLDDQGNKECSKLLSEAFKPCHYFVHPSLYIDSCISDHCASGGDMHVMCDSLRSYVAACQVADVTMPPWWNNTACDSPPVPTTMLPVTTPDKKLCPLDCDFDHSECGWEQLVQDSFDWTRQRGPTPTKFTGPTQDHTTGDGSYMYIEGDGVYRGDSARMMSPSCQIGPGQYCLRFWYHMYGHATAMALNVYQLDQHETNKKLWSEVNNQGATWFPAEVDVNIDGSFRIIMEAIRGSNHWSDVAFDDISIHHGPCSSKSDMSETSIPPSFEGGAVTPNSVCNLDCDFKLDLCGFTQLLTDVFDWTRHNGSTPTAFTGPSADHTTGSGHYLYIEANSVSNGDTARLLSAECSDPGPQCLQFWYHMSGSAQTMGLHIYLLQNGYADGVWWKRNDQGDSWQLAQVDLETTGPFQIIFEGRRGTTDQSDVAIDDVSLHRGRCAEKPVNPSVYIFTTPPPSASITIRPEAPTTSEPETSNPLSVEKRAVPPHPVCNLDCNFEQDLCGFNQLLTDVFDWMRHSGSTPTVMTGPSADHTTGSGHYLYIEANSVFNGDTARLLSAECSDPGPQCLQFWYHMSGSAQTMGLHVYLLQNGYADGVWWKRNDQGDSWQLALVDLETTGLFKIIFEGRRGTTDQSDVAIDDVSLHRGSCAVKALSCQKNSHFTPCISPCQPTCKQLQGPPNCHADEECIQGCVCDDGFVLREGVCVPFQHCGCVDSSGKKYHLKESWYTENCSQKCKCDEDDGVGEIECGDEEMCDGDDVCLLNEAGNYFCKSTEFSECSINRDPEYRTFDKMKHEFKGRNSYVLVQTTGLSKNQPDVYIEAFNGIANQDNSDNIHCDNSNKEEQLEDGRKSDSDEDSDEDSDDDSDDDDDDNACMQLRGIKIRVYNHTVEFRKNRKLFLDGRSAHAPVSPAGGLRILERSSLICLKTDFGLSVEFDGESRAEIILPHTYKRRVGGLCGNFDGKKNNDMVKSDGKQAESVKEFGESWRVMEERRNIT</sequence>
<dbReference type="InterPro" id="IPR001007">
    <property type="entry name" value="VWF_dom"/>
</dbReference>
<dbReference type="Pfam" id="PF08742">
    <property type="entry name" value="C8"/>
    <property type="match status" value="2"/>
</dbReference>
<dbReference type="Bgee" id="ENSELUG00000031247">
    <property type="expression patterns" value="Expressed in digestive tract and 3 other cell types or tissues"/>
</dbReference>
<dbReference type="GO" id="GO:0031012">
    <property type="term" value="C:extracellular matrix"/>
    <property type="evidence" value="ECO:0007669"/>
    <property type="project" value="TreeGrafter"/>
</dbReference>
<keyword evidence="4" id="KW-1015">Disulfide bond</keyword>
<dbReference type="SMART" id="SM00215">
    <property type="entry name" value="VWC_out"/>
    <property type="match status" value="1"/>
</dbReference>
<evidence type="ECO:0000256" key="8">
    <source>
        <dbReference type="ARBA" id="ARBA00067986"/>
    </source>
</evidence>
<dbReference type="FunFam" id="2.10.25.10:FF:000055">
    <property type="entry name" value="alpha-tectorin isoform X1"/>
    <property type="match status" value="1"/>
</dbReference>
<dbReference type="GO" id="GO:0005886">
    <property type="term" value="C:plasma membrane"/>
    <property type="evidence" value="ECO:0007669"/>
    <property type="project" value="UniProtKB-SubCell"/>
</dbReference>
<evidence type="ECO:0000256" key="2">
    <source>
        <dbReference type="ARBA" id="ARBA00022475"/>
    </source>
</evidence>
<dbReference type="Gene3D" id="2.10.25.10">
    <property type="entry name" value="Laminin"/>
    <property type="match status" value="2"/>
</dbReference>
<dbReference type="CDD" id="cd19941">
    <property type="entry name" value="TIL"/>
    <property type="match status" value="2"/>
</dbReference>
<reference evidence="13" key="4">
    <citation type="submission" date="2025-09" db="UniProtKB">
        <authorList>
            <consortium name="Ensembl"/>
        </authorList>
    </citation>
    <scope>IDENTIFICATION</scope>
</reference>
<feature type="region of interest" description="Disordered" evidence="9">
    <location>
        <begin position="1071"/>
        <end position="1092"/>
    </location>
</feature>
<dbReference type="SUPFAM" id="SSF57567">
    <property type="entry name" value="Serine protease inhibitors"/>
    <property type="match status" value="2"/>
</dbReference>
<dbReference type="InterPro" id="IPR002919">
    <property type="entry name" value="TIL_dom"/>
</dbReference>
<dbReference type="InterPro" id="IPR001846">
    <property type="entry name" value="VWF_type-D"/>
</dbReference>
<feature type="domain" description="VWFD" evidence="12">
    <location>
        <begin position="39"/>
        <end position="218"/>
    </location>
</feature>
<dbReference type="SMART" id="SM00137">
    <property type="entry name" value="MAM"/>
    <property type="match status" value="3"/>
</dbReference>
<evidence type="ECO:0000313" key="14">
    <source>
        <dbReference type="Proteomes" id="UP000265140"/>
    </source>
</evidence>
<dbReference type="FunFam" id="2.60.120.200:FF:000128">
    <property type="entry name" value="enteropeptidase isoform X2"/>
    <property type="match status" value="2"/>
</dbReference>
<feature type="domain" description="MAM" evidence="11">
    <location>
        <begin position="711"/>
        <end position="870"/>
    </location>
</feature>
<reference evidence="13" key="3">
    <citation type="submission" date="2025-08" db="UniProtKB">
        <authorList>
            <consortium name="Ensembl"/>
        </authorList>
    </citation>
    <scope>IDENTIFICATION</scope>
</reference>
<dbReference type="InterPro" id="IPR013320">
    <property type="entry name" value="ConA-like_dom_sf"/>
</dbReference>
<dbReference type="SUPFAM" id="SSF49899">
    <property type="entry name" value="Concanavalin A-like lectins/glucanases"/>
    <property type="match status" value="3"/>
</dbReference>
<reference evidence="13" key="2">
    <citation type="submission" date="2020-02" db="EMBL/GenBank/DDBJ databases">
        <title>Esox lucius (northern pike) genome, fEsoLuc1, primary haplotype.</title>
        <authorList>
            <person name="Myers G."/>
            <person name="Karagic N."/>
            <person name="Meyer A."/>
            <person name="Pippel M."/>
            <person name="Reichard M."/>
            <person name="Winkler S."/>
            <person name="Tracey A."/>
            <person name="Sims Y."/>
            <person name="Howe K."/>
            <person name="Rhie A."/>
            <person name="Formenti G."/>
            <person name="Durbin R."/>
            <person name="Fedrigo O."/>
            <person name="Jarvis E.D."/>
        </authorList>
    </citation>
    <scope>NUCLEOTIDE SEQUENCE [LARGE SCALE GENOMIC DNA]</scope>
</reference>
<organism evidence="13 14">
    <name type="scientific">Esox lucius</name>
    <name type="common">Northern pike</name>
    <dbReference type="NCBI Taxonomy" id="8010"/>
    <lineage>
        <taxon>Eukaryota</taxon>
        <taxon>Metazoa</taxon>
        <taxon>Chordata</taxon>
        <taxon>Craniata</taxon>
        <taxon>Vertebrata</taxon>
        <taxon>Euteleostomi</taxon>
        <taxon>Actinopterygii</taxon>
        <taxon>Neopterygii</taxon>
        <taxon>Teleostei</taxon>
        <taxon>Protacanthopterygii</taxon>
        <taxon>Esociformes</taxon>
        <taxon>Esocidae</taxon>
        <taxon>Esox</taxon>
    </lineage>
</organism>
<feature type="chain" id="PRO_5044315153" description="Zonadhesin" evidence="10">
    <location>
        <begin position="25"/>
        <end position="1608"/>
    </location>
</feature>
<dbReference type="STRING" id="8010.ENSELUP00000006050"/>
<keyword evidence="10" id="KW-0732">Signal</keyword>